<dbReference type="InterPro" id="IPR024485">
    <property type="entry name" value="DUF2680"/>
</dbReference>
<name>A0A644Z4F5_9ZZZZ</name>
<gene>
    <name evidence="1" type="ORF">SDC9_82090</name>
</gene>
<dbReference type="AlphaFoldDB" id="A0A644Z4F5"/>
<protein>
    <recommendedName>
        <fullName evidence="2">DUF2680 domain-containing protein</fullName>
    </recommendedName>
</protein>
<organism evidence="1">
    <name type="scientific">bioreactor metagenome</name>
    <dbReference type="NCBI Taxonomy" id="1076179"/>
    <lineage>
        <taxon>unclassified sequences</taxon>
        <taxon>metagenomes</taxon>
        <taxon>ecological metagenomes</taxon>
    </lineage>
</organism>
<proteinExistence type="predicted"/>
<reference evidence="1" key="1">
    <citation type="submission" date="2019-08" db="EMBL/GenBank/DDBJ databases">
        <authorList>
            <person name="Kucharzyk K."/>
            <person name="Murdoch R.W."/>
            <person name="Higgins S."/>
            <person name="Loffler F."/>
        </authorList>
    </citation>
    <scope>NUCLEOTIDE SEQUENCE</scope>
</reference>
<evidence type="ECO:0008006" key="2">
    <source>
        <dbReference type="Google" id="ProtNLM"/>
    </source>
</evidence>
<dbReference type="EMBL" id="VSSQ01007302">
    <property type="protein sequence ID" value="MPM35497.1"/>
    <property type="molecule type" value="Genomic_DNA"/>
</dbReference>
<evidence type="ECO:0000313" key="1">
    <source>
        <dbReference type="EMBL" id="MPM35497.1"/>
    </source>
</evidence>
<dbReference type="Pfam" id="PF10925">
    <property type="entry name" value="DUF2680"/>
    <property type="match status" value="1"/>
</dbReference>
<comment type="caution">
    <text evidence="1">The sequence shown here is derived from an EMBL/GenBank/DDBJ whole genome shotgun (WGS) entry which is preliminary data.</text>
</comment>
<accession>A0A644Z4F5</accession>
<sequence>MKNLKKTAIVGAAVLALGITSITAFAATFSTPAELLAGLTGKSVESIIDEKVEEGTTYGALASDYGVLDEYKTQILEEKKAYIEERVDEGTMTRERADVIIENIEENNLTCDGTGYGAGGCGMGGGFGAGNGSGNGVCDGTGYGGGFGQGGSFGRGVGGGCGMGNRAARG</sequence>